<reference evidence="2 3" key="1">
    <citation type="submission" date="2023-05" db="EMBL/GenBank/DDBJ databases">
        <title>Streptantibioticus silvisoli sp. nov., acidotolerant actinomycetes 1 from pine litter.</title>
        <authorList>
            <person name="Swiecimska M."/>
            <person name="Golinska P."/>
            <person name="Sangal V."/>
            <person name="Wachnowicz B."/>
            <person name="Goodfellow M."/>
        </authorList>
    </citation>
    <scope>NUCLEOTIDE SEQUENCE [LARGE SCALE GENOMIC DNA]</scope>
    <source>
        <strain evidence="2 3">SL54</strain>
    </source>
</reference>
<proteinExistence type="predicted"/>
<accession>A0ABT6W5X7</accession>
<dbReference type="Proteomes" id="UP001156398">
    <property type="component" value="Unassembled WGS sequence"/>
</dbReference>
<dbReference type="EMBL" id="JAAGKO020000040">
    <property type="protein sequence ID" value="MDI5965689.1"/>
    <property type="molecule type" value="Genomic_DNA"/>
</dbReference>
<dbReference type="RefSeq" id="WP_282704741.1">
    <property type="nucleotide sequence ID" value="NZ_JAAGKO020000040.1"/>
</dbReference>
<evidence type="ECO:0000256" key="1">
    <source>
        <dbReference type="SAM" id="MobiDB-lite"/>
    </source>
</evidence>
<feature type="region of interest" description="Disordered" evidence="1">
    <location>
        <begin position="23"/>
        <end position="42"/>
    </location>
</feature>
<evidence type="ECO:0000313" key="3">
    <source>
        <dbReference type="Proteomes" id="UP001156398"/>
    </source>
</evidence>
<gene>
    <name evidence="2" type="ORF">POF43_023685</name>
</gene>
<feature type="non-terminal residue" evidence="2">
    <location>
        <position position="1"/>
    </location>
</feature>
<protein>
    <submittedName>
        <fullName evidence="2">Uncharacterized protein</fullName>
    </submittedName>
</protein>
<evidence type="ECO:0000313" key="2">
    <source>
        <dbReference type="EMBL" id="MDI5965689.1"/>
    </source>
</evidence>
<name>A0ABT6W5X7_9ACTN</name>
<comment type="caution">
    <text evidence="2">The sequence shown here is derived from an EMBL/GenBank/DDBJ whole genome shotgun (WGS) entry which is preliminary data.</text>
</comment>
<keyword evidence="3" id="KW-1185">Reference proteome</keyword>
<organism evidence="2 3">
    <name type="scientific">Streptantibioticus silvisoli</name>
    <dbReference type="NCBI Taxonomy" id="2705255"/>
    <lineage>
        <taxon>Bacteria</taxon>
        <taxon>Bacillati</taxon>
        <taxon>Actinomycetota</taxon>
        <taxon>Actinomycetes</taxon>
        <taxon>Kitasatosporales</taxon>
        <taxon>Streptomycetaceae</taxon>
        <taxon>Streptantibioticus</taxon>
    </lineage>
</organism>
<sequence length="66" mass="7099">DDVFKVINAGGATRRRWFAAHPNATHGTHADAAPDDPPRRPAAQKHVRVTIALCSSSQVRGDIGWA</sequence>